<dbReference type="EMBL" id="SOSA01000280">
    <property type="protein sequence ID" value="THC93196.1"/>
    <property type="molecule type" value="Genomic_DNA"/>
</dbReference>
<gene>
    <name evidence="1" type="ORF">EYZ11_007323</name>
</gene>
<dbReference type="AlphaFoldDB" id="A0A4S3JD88"/>
<name>A0A4S3JD88_9EURO</name>
<dbReference type="Proteomes" id="UP000308092">
    <property type="component" value="Unassembled WGS sequence"/>
</dbReference>
<proteinExistence type="predicted"/>
<evidence type="ECO:0000313" key="2">
    <source>
        <dbReference type="Proteomes" id="UP000308092"/>
    </source>
</evidence>
<dbReference type="VEuPathDB" id="FungiDB:EYZ11_007323"/>
<reference evidence="1 2" key="1">
    <citation type="submission" date="2019-03" db="EMBL/GenBank/DDBJ databases">
        <title>The genome sequence of a newly discovered highly antifungal drug resistant Aspergillus species, Aspergillus tanneri NIH 1004.</title>
        <authorList>
            <person name="Mounaud S."/>
            <person name="Singh I."/>
            <person name="Joardar V."/>
            <person name="Pakala S."/>
            <person name="Pakala S."/>
            <person name="Venepally P."/>
            <person name="Hoover J."/>
            <person name="Nierman W."/>
            <person name="Chung J."/>
            <person name="Losada L."/>
        </authorList>
    </citation>
    <scope>NUCLEOTIDE SEQUENCE [LARGE SCALE GENOMIC DNA]</scope>
    <source>
        <strain evidence="1 2">NIH1004</strain>
    </source>
</reference>
<evidence type="ECO:0000313" key="1">
    <source>
        <dbReference type="EMBL" id="THC93196.1"/>
    </source>
</evidence>
<protein>
    <submittedName>
        <fullName evidence="1">Uncharacterized protein</fullName>
    </submittedName>
</protein>
<accession>A0A4S3JD88</accession>
<comment type="caution">
    <text evidence="1">The sequence shown here is derived from an EMBL/GenBank/DDBJ whole genome shotgun (WGS) entry which is preliminary data.</text>
</comment>
<keyword evidence="2" id="KW-1185">Reference proteome</keyword>
<sequence>MQKDPIFQKTIGGVKLNPITPEVQISADNLSTAASLACSGMKPMEQSTSIRVVIQPCNFPGGFCSFPETEVIGLSAGSARLEALVAPPSGERSIEGSCERSISLGRPPYGFTPHIE</sequence>
<organism evidence="1 2">
    <name type="scientific">Aspergillus tanneri</name>
    <dbReference type="NCBI Taxonomy" id="1220188"/>
    <lineage>
        <taxon>Eukaryota</taxon>
        <taxon>Fungi</taxon>
        <taxon>Dikarya</taxon>
        <taxon>Ascomycota</taxon>
        <taxon>Pezizomycotina</taxon>
        <taxon>Eurotiomycetes</taxon>
        <taxon>Eurotiomycetidae</taxon>
        <taxon>Eurotiales</taxon>
        <taxon>Aspergillaceae</taxon>
        <taxon>Aspergillus</taxon>
        <taxon>Aspergillus subgen. Circumdati</taxon>
    </lineage>
</organism>